<accession>A0ABZ2Z0S1</accession>
<evidence type="ECO:0000313" key="3">
    <source>
        <dbReference type="Proteomes" id="UP001449657"/>
    </source>
</evidence>
<protein>
    <submittedName>
        <fullName evidence="2">Glycosyltransferase family 2 protein</fullName>
        <ecNumber evidence="2">2.4.-.-</ecNumber>
    </submittedName>
</protein>
<keyword evidence="2" id="KW-0328">Glycosyltransferase</keyword>
<dbReference type="EC" id="2.4.-.-" evidence="2"/>
<dbReference type="InterPro" id="IPR001173">
    <property type="entry name" value="Glyco_trans_2-like"/>
</dbReference>
<keyword evidence="2" id="KW-0808">Transferase</keyword>
<dbReference type="CDD" id="cd06433">
    <property type="entry name" value="GT_2_WfgS_like"/>
    <property type="match status" value="1"/>
</dbReference>
<dbReference type="Proteomes" id="UP001449657">
    <property type="component" value="Chromosome"/>
</dbReference>
<dbReference type="PANTHER" id="PTHR22916">
    <property type="entry name" value="GLYCOSYLTRANSFERASE"/>
    <property type="match status" value="1"/>
</dbReference>
<sequence length="246" mass="28760">MNAVPKVSIVIATFNAMVHLPECLASIQRLGRTDLEIVIVDGGSTDGTVEYVRSLEWPHLRWVSEKDKGIYDALNKGARMAKGTWVQFLGSDDRLLEGFSRLADQLSDPDTIYYANSEEWYYGDTKPDYILLGGKFSNYRIAKYPVNHQAIVYPTKIFATHSYNLKYRIFADYALNIQLWGNRQYKKRYVPLYIASYNMNGFSSTMRDMEFRADKPALVRQHLGWLVYWRLELKRWKKKREGDLDW</sequence>
<feature type="domain" description="Glycosyltransferase 2-like" evidence="1">
    <location>
        <begin position="8"/>
        <end position="121"/>
    </location>
</feature>
<keyword evidence="3" id="KW-1185">Reference proteome</keyword>
<evidence type="ECO:0000259" key="1">
    <source>
        <dbReference type="Pfam" id="PF00535"/>
    </source>
</evidence>
<dbReference type="PANTHER" id="PTHR22916:SF3">
    <property type="entry name" value="UDP-GLCNAC:BETAGAL BETA-1,3-N-ACETYLGLUCOSAMINYLTRANSFERASE-LIKE PROTEIN 1"/>
    <property type="match status" value="1"/>
</dbReference>
<dbReference type="InterPro" id="IPR029044">
    <property type="entry name" value="Nucleotide-diphossugar_trans"/>
</dbReference>
<reference evidence="2 3" key="1">
    <citation type="submission" date="2024-03" db="EMBL/GenBank/DDBJ databases">
        <title>Chitinophaga caseinilytica sp. nov., a casein hydrolysing bacterium isolated from forest soil.</title>
        <authorList>
            <person name="Lee D.S."/>
            <person name="Han D.M."/>
            <person name="Baek J.H."/>
            <person name="Choi D.G."/>
            <person name="Jeon J.H."/>
            <person name="Jeon C.O."/>
        </authorList>
    </citation>
    <scope>NUCLEOTIDE SEQUENCE [LARGE SCALE GENOMIC DNA]</scope>
    <source>
        <strain evidence="2 3">KACC 19118</strain>
    </source>
</reference>
<dbReference type="Pfam" id="PF00535">
    <property type="entry name" value="Glycos_transf_2"/>
    <property type="match status" value="1"/>
</dbReference>
<name>A0ABZ2Z0S1_9BACT</name>
<dbReference type="EMBL" id="CP150096">
    <property type="protein sequence ID" value="WZN45752.1"/>
    <property type="molecule type" value="Genomic_DNA"/>
</dbReference>
<gene>
    <name evidence="2" type="ORF">WJU22_22910</name>
</gene>
<proteinExistence type="predicted"/>
<organism evidence="2 3">
    <name type="scientific">Chitinophaga caseinilytica</name>
    <dbReference type="NCBI Taxonomy" id="2267521"/>
    <lineage>
        <taxon>Bacteria</taxon>
        <taxon>Pseudomonadati</taxon>
        <taxon>Bacteroidota</taxon>
        <taxon>Chitinophagia</taxon>
        <taxon>Chitinophagales</taxon>
        <taxon>Chitinophagaceae</taxon>
        <taxon>Chitinophaga</taxon>
    </lineage>
</organism>
<dbReference type="RefSeq" id="WP_341840502.1">
    <property type="nucleotide sequence ID" value="NZ_CP149792.1"/>
</dbReference>
<dbReference type="GO" id="GO:0016757">
    <property type="term" value="F:glycosyltransferase activity"/>
    <property type="evidence" value="ECO:0007669"/>
    <property type="project" value="UniProtKB-KW"/>
</dbReference>
<dbReference type="SUPFAM" id="SSF53448">
    <property type="entry name" value="Nucleotide-diphospho-sugar transferases"/>
    <property type="match status" value="1"/>
</dbReference>
<dbReference type="Gene3D" id="3.90.550.10">
    <property type="entry name" value="Spore Coat Polysaccharide Biosynthesis Protein SpsA, Chain A"/>
    <property type="match status" value="1"/>
</dbReference>
<evidence type="ECO:0000313" key="2">
    <source>
        <dbReference type="EMBL" id="WZN45752.1"/>
    </source>
</evidence>